<keyword evidence="7" id="KW-1185">Reference proteome</keyword>
<sequence>MFGGNLRTPPLKTPPYGGRPKFVKLAPGDHGEWLDPVYFEDPYTHKGKPGVEGQVVQWGLTPTDEENFPEIDIMGSMSRKSFAQFLYSPMNSPSRRTPEEQFVDVLKARKMRELDAKDLAGRDKRDVILRIRLMDVKKNGEFRVWRRFRVAAGIKLSVFQDKIVTPIMGWTRNLHAYVFTDFSDGALLGPQGIRSIDYLHWISCVGHDYINDDKYLLAHLFEKEGDVFGYLYDFGDKWFHEIEVEKILPAEESYGRAEILDGRGMCPGENMEGGWKYNKFMEEWDKASAMQRQTKNQEILKQPNYREFGKELARFDPRFFDKVHAEQCLAEALASRNSVRSGAKSFTTPLREDVDPDEANMIAHKPKRGQGVVRNWNESETGFWQETESHVKDKRSQTVCAQCGKPGQDLKTCGGCRGILYCSLDHQKLHWKQVHKVQCSRQFLQQ</sequence>
<keyword evidence="2 4" id="KW-0863">Zinc-finger</keyword>
<dbReference type="InterPro" id="IPR024047">
    <property type="entry name" value="MM3350-like_sf"/>
</dbReference>
<evidence type="ECO:0000259" key="5">
    <source>
        <dbReference type="PROSITE" id="PS50865"/>
    </source>
</evidence>
<dbReference type="Pfam" id="PF07929">
    <property type="entry name" value="PRiA4_ORF3"/>
    <property type="match status" value="1"/>
</dbReference>
<dbReference type="Gene3D" id="6.10.140.2220">
    <property type="match status" value="1"/>
</dbReference>
<dbReference type="InterPro" id="IPR002893">
    <property type="entry name" value="Znf_MYND"/>
</dbReference>
<evidence type="ECO:0000313" key="6">
    <source>
        <dbReference type="EMBL" id="KZV87163.1"/>
    </source>
</evidence>
<dbReference type="PROSITE" id="PS01360">
    <property type="entry name" value="ZF_MYND_1"/>
    <property type="match status" value="1"/>
</dbReference>
<dbReference type="SUPFAM" id="SSF144232">
    <property type="entry name" value="HIT/MYND zinc finger-like"/>
    <property type="match status" value="1"/>
</dbReference>
<dbReference type="Proteomes" id="UP000077266">
    <property type="component" value="Unassembled WGS sequence"/>
</dbReference>
<evidence type="ECO:0000256" key="2">
    <source>
        <dbReference type="ARBA" id="ARBA00022771"/>
    </source>
</evidence>
<name>A0A165EKN6_EXIGL</name>
<proteinExistence type="predicted"/>
<dbReference type="AlphaFoldDB" id="A0A165EKN6"/>
<evidence type="ECO:0000256" key="1">
    <source>
        <dbReference type="ARBA" id="ARBA00022723"/>
    </source>
</evidence>
<dbReference type="InterPro" id="IPR012912">
    <property type="entry name" value="Plasmid_pRiA4b_Orf3-like"/>
</dbReference>
<organism evidence="6 7">
    <name type="scientific">Exidia glandulosa HHB12029</name>
    <dbReference type="NCBI Taxonomy" id="1314781"/>
    <lineage>
        <taxon>Eukaryota</taxon>
        <taxon>Fungi</taxon>
        <taxon>Dikarya</taxon>
        <taxon>Basidiomycota</taxon>
        <taxon>Agaricomycotina</taxon>
        <taxon>Agaricomycetes</taxon>
        <taxon>Auriculariales</taxon>
        <taxon>Exidiaceae</taxon>
        <taxon>Exidia</taxon>
    </lineage>
</organism>
<dbReference type="GO" id="GO:0008270">
    <property type="term" value="F:zinc ion binding"/>
    <property type="evidence" value="ECO:0007669"/>
    <property type="project" value="UniProtKB-KW"/>
</dbReference>
<reference evidence="6 7" key="1">
    <citation type="journal article" date="2016" name="Mol. Biol. Evol.">
        <title>Comparative Genomics of Early-Diverging Mushroom-Forming Fungi Provides Insights into the Origins of Lignocellulose Decay Capabilities.</title>
        <authorList>
            <person name="Nagy L.G."/>
            <person name="Riley R."/>
            <person name="Tritt A."/>
            <person name="Adam C."/>
            <person name="Daum C."/>
            <person name="Floudas D."/>
            <person name="Sun H."/>
            <person name="Yadav J.S."/>
            <person name="Pangilinan J."/>
            <person name="Larsson K.H."/>
            <person name="Matsuura K."/>
            <person name="Barry K."/>
            <person name="Labutti K."/>
            <person name="Kuo R."/>
            <person name="Ohm R.A."/>
            <person name="Bhattacharya S.S."/>
            <person name="Shirouzu T."/>
            <person name="Yoshinaga Y."/>
            <person name="Martin F.M."/>
            <person name="Grigoriev I.V."/>
            <person name="Hibbett D.S."/>
        </authorList>
    </citation>
    <scope>NUCLEOTIDE SEQUENCE [LARGE SCALE GENOMIC DNA]</scope>
    <source>
        <strain evidence="6 7">HHB12029</strain>
    </source>
</reference>
<keyword evidence="1" id="KW-0479">Metal-binding</keyword>
<dbReference type="OrthoDB" id="432970at2759"/>
<dbReference type="InParanoid" id="A0A165EKN6"/>
<evidence type="ECO:0000313" key="7">
    <source>
        <dbReference type="Proteomes" id="UP000077266"/>
    </source>
</evidence>
<protein>
    <recommendedName>
        <fullName evidence="5">MYND-type domain-containing protein</fullName>
    </recommendedName>
</protein>
<feature type="domain" description="MYND-type" evidence="5">
    <location>
        <begin position="400"/>
        <end position="439"/>
    </location>
</feature>
<dbReference type="SUPFAM" id="SSF159941">
    <property type="entry name" value="MM3350-like"/>
    <property type="match status" value="1"/>
</dbReference>
<accession>A0A165EKN6</accession>
<dbReference type="PROSITE" id="PS50865">
    <property type="entry name" value="ZF_MYND_2"/>
    <property type="match status" value="1"/>
</dbReference>
<dbReference type="PANTHER" id="PTHR41878:SF1">
    <property type="entry name" value="TNPR PROTEIN"/>
    <property type="match status" value="1"/>
</dbReference>
<dbReference type="PANTHER" id="PTHR41878">
    <property type="entry name" value="LEXA REPRESSOR-RELATED"/>
    <property type="match status" value="1"/>
</dbReference>
<evidence type="ECO:0000256" key="3">
    <source>
        <dbReference type="ARBA" id="ARBA00022833"/>
    </source>
</evidence>
<evidence type="ECO:0000256" key="4">
    <source>
        <dbReference type="PROSITE-ProRule" id="PRU00134"/>
    </source>
</evidence>
<dbReference type="Gene3D" id="3.10.290.30">
    <property type="entry name" value="MM3350-like"/>
    <property type="match status" value="1"/>
</dbReference>
<dbReference type="EMBL" id="KV426134">
    <property type="protein sequence ID" value="KZV87163.1"/>
    <property type="molecule type" value="Genomic_DNA"/>
</dbReference>
<gene>
    <name evidence="6" type="ORF">EXIGLDRAFT_652444</name>
</gene>
<keyword evidence="3" id="KW-0862">Zinc</keyword>
<dbReference type="Pfam" id="PF01753">
    <property type="entry name" value="zf-MYND"/>
    <property type="match status" value="1"/>
</dbReference>